<comment type="caution">
    <text evidence="2">The sequence shown here is derived from an EMBL/GenBank/DDBJ whole genome shotgun (WGS) entry which is preliminary data.</text>
</comment>
<organism evidence="2 3">
    <name type="scientific">[Emmonsia] crescens</name>
    <dbReference type="NCBI Taxonomy" id="73230"/>
    <lineage>
        <taxon>Eukaryota</taxon>
        <taxon>Fungi</taxon>
        <taxon>Dikarya</taxon>
        <taxon>Ascomycota</taxon>
        <taxon>Pezizomycotina</taxon>
        <taxon>Eurotiomycetes</taxon>
        <taxon>Eurotiomycetidae</taxon>
        <taxon>Onygenales</taxon>
        <taxon>Ajellomycetaceae</taxon>
        <taxon>Emergomyces</taxon>
    </lineage>
</organism>
<feature type="region of interest" description="Disordered" evidence="1">
    <location>
        <begin position="1"/>
        <end position="20"/>
    </location>
</feature>
<evidence type="ECO:0000313" key="3">
    <source>
        <dbReference type="Proteomes" id="UP000226031"/>
    </source>
</evidence>
<proteinExistence type="predicted"/>
<dbReference type="VEuPathDB" id="FungiDB:EMCG_02522"/>
<dbReference type="AlphaFoldDB" id="A0A2B7ZGG4"/>
<feature type="compositionally biased region" description="Polar residues" evidence="1">
    <location>
        <begin position="1"/>
        <end position="10"/>
    </location>
</feature>
<gene>
    <name evidence="2" type="ORF">GX50_04150</name>
</gene>
<evidence type="ECO:0000256" key="1">
    <source>
        <dbReference type="SAM" id="MobiDB-lite"/>
    </source>
</evidence>
<evidence type="ECO:0000313" key="2">
    <source>
        <dbReference type="EMBL" id="PGH33076.1"/>
    </source>
</evidence>
<protein>
    <submittedName>
        <fullName evidence="2">Uncharacterized protein</fullName>
    </submittedName>
</protein>
<keyword evidence="3" id="KW-1185">Reference proteome</keyword>
<reference evidence="2 3" key="1">
    <citation type="submission" date="2017-10" db="EMBL/GenBank/DDBJ databases">
        <title>Comparative genomics in systemic dimorphic fungi from Ajellomycetaceae.</title>
        <authorList>
            <person name="Munoz J.F."/>
            <person name="Mcewen J.G."/>
            <person name="Clay O.K."/>
            <person name="Cuomo C.A."/>
        </authorList>
    </citation>
    <scope>NUCLEOTIDE SEQUENCE [LARGE SCALE GENOMIC DNA]</scope>
    <source>
        <strain evidence="2 3">UAMH4076</strain>
    </source>
</reference>
<sequence>MSNPPQATLPQLNTKQRQLQQLQQEAARIEAFMGNLQHQAQELAQLNTSAREAQNKRLAQQNTKILKKKLKEITDQMMEVRDAIVQLSYSQVQYNSSASLI</sequence>
<name>A0A2B7ZGG4_9EURO</name>
<dbReference type="EMBL" id="PDND01000073">
    <property type="protein sequence ID" value="PGH33076.1"/>
    <property type="molecule type" value="Genomic_DNA"/>
</dbReference>
<accession>A0A2B7ZGG4</accession>
<dbReference type="Proteomes" id="UP000226031">
    <property type="component" value="Unassembled WGS sequence"/>
</dbReference>
<feature type="compositionally biased region" description="Low complexity" evidence="1">
    <location>
        <begin position="11"/>
        <end position="20"/>
    </location>
</feature>